<dbReference type="AlphaFoldDB" id="W0FRX0"/>
<name>W0FRX0_9BACT</name>
<organism evidence="1">
    <name type="scientific">uncultured bacterium Contigcl_289</name>
    <dbReference type="NCBI Taxonomy" id="1393669"/>
    <lineage>
        <taxon>Bacteria</taxon>
        <taxon>environmental samples</taxon>
    </lineage>
</organism>
<protein>
    <submittedName>
        <fullName evidence="1">Uncharacterized protein</fullName>
    </submittedName>
</protein>
<evidence type="ECO:0000313" key="1">
    <source>
        <dbReference type="EMBL" id="AHF25795.1"/>
    </source>
</evidence>
<dbReference type="EMBL" id="KC246853">
    <property type="protein sequence ID" value="AHF25795.1"/>
    <property type="molecule type" value="Genomic_DNA"/>
</dbReference>
<proteinExistence type="predicted"/>
<sequence>MILLSLPYNICYYSLKVEDKCMVINDIMFKTHLNYQIQANTIESEDTSLDLKDVQHIDLHRCYFSEFKKAMEYIREHNSDYNFSDFTINAVKPAPADFSENKKYDFVELTDYAKHTAITIGNMSLFSELQKIASAAETFNYQVYKASATPEKKIGNVISFQDYSNYFLADETNTFQELGSCVIGGGNEEAIKLTATLHASSTAEKPIISIRAFSLNTNSYLANQDIIDLDTIFKTNASLMEVFAYMSYYDYQNNDFNKSFDKLLFSGAFQVESLDDMYAQHYSLGTFDYINNM</sequence>
<accession>W0FRX0</accession>
<reference evidence="1" key="1">
    <citation type="journal article" date="2013" name="PLoS ONE">
        <title>Metagenomic insights into the carbohydrate-active enzymes carried by the microorganisms adhering to solid digesta in the rumen of cows.</title>
        <authorList>
            <person name="Wang L."/>
            <person name="Hatem A."/>
            <person name="Catalyurek U.V."/>
            <person name="Morrison M."/>
            <person name="Yu Z."/>
        </authorList>
    </citation>
    <scope>NUCLEOTIDE SEQUENCE</scope>
</reference>